<gene>
    <name evidence="2" type="ORF">G2W53_032585</name>
</gene>
<protein>
    <submittedName>
        <fullName evidence="2">Uncharacterized protein</fullName>
    </submittedName>
</protein>
<feature type="region of interest" description="Disordered" evidence="1">
    <location>
        <begin position="1"/>
        <end position="64"/>
    </location>
</feature>
<dbReference type="EMBL" id="JAAIUW010000010">
    <property type="protein sequence ID" value="KAF7811609.1"/>
    <property type="molecule type" value="Genomic_DNA"/>
</dbReference>
<proteinExistence type="predicted"/>
<evidence type="ECO:0000313" key="3">
    <source>
        <dbReference type="Proteomes" id="UP000634136"/>
    </source>
</evidence>
<comment type="caution">
    <text evidence="2">The sequence shown here is derived from an EMBL/GenBank/DDBJ whole genome shotgun (WGS) entry which is preliminary data.</text>
</comment>
<dbReference type="Proteomes" id="UP000634136">
    <property type="component" value="Unassembled WGS sequence"/>
</dbReference>
<evidence type="ECO:0000256" key="1">
    <source>
        <dbReference type="SAM" id="MobiDB-lite"/>
    </source>
</evidence>
<feature type="compositionally biased region" description="Basic and acidic residues" evidence="1">
    <location>
        <begin position="44"/>
        <end position="53"/>
    </location>
</feature>
<organism evidence="2 3">
    <name type="scientific">Senna tora</name>
    <dbReference type="NCBI Taxonomy" id="362788"/>
    <lineage>
        <taxon>Eukaryota</taxon>
        <taxon>Viridiplantae</taxon>
        <taxon>Streptophyta</taxon>
        <taxon>Embryophyta</taxon>
        <taxon>Tracheophyta</taxon>
        <taxon>Spermatophyta</taxon>
        <taxon>Magnoliopsida</taxon>
        <taxon>eudicotyledons</taxon>
        <taxon>Gunneridae</taxon>
        <taxon>Pentapetalae</taxon>
        <taxon>rosids</taxon>
        <taxon>fabids</taxon>
        <taxon>Fabales</taxon>
        <taxon>Fabaceae</taxon>
        <taxon>Caesalpinioideae</taxon>
        <taxon>Cassia clade</taxon>
        <taxon>Senna</taxon>
    </lineage>
</organism>
<dbReference type="AlphaFoldDB" id="A0A834WBY6"/>
<sequence>MGIADEQKLEEIDRKTDPSKWAPTDGPSWKKLIKRPNPVNGQTKLKEINRKTDPSNWVDKAGRN</sequence>
<keyword evidence="3" id="KW-1185">Reference proteome</keyword>
<evidence type="ECO:0000313" key="2">
    <source>
        <dbReference type="EMBL" id="KAF7811609.1"/>
    </source>
</evidence>
<reference evidence="2" key="1">
    <citation type="submission" date="2020-09" db="EMBL/GenBank/DDBJ databases">
        <title>Genome-Enabled Discovery of Anthraquinone Biosynthesis in Senna tora.</title>
        <authorList>
            <person name="Kang S.-H."/>
            <person name="Pandey R.P."/>
            <person name="Lee C.-M."/>
            <person name="Sim J.-S."/>
            <person name="Jeong J.-T."/>
            <person name="Choi B.-S."/>
            <person name="Jung M."/>
            <person name="Ginzburg D."/>
            <person name="Zhao K."/>
            <person name="Won S.Y."/>
            <person name="Oh T.-J."/>
            <person name="Yu Y."/>
            <person name="Kim N.-H."/>
            <person name="Lee O.R."/>
            <person name="Lee T.-H."/>
            <person name="Bashyal P."/>
            <person name="Kim T.-S."/>
            <person name="Lee W.-H."/>
            <person name="Kawkins C."/>
            <person name="Kim C.-K."/>
            <person name="Kim J.S."/>
            <person name="Ahn B.O."/>
            <person name="Rhee S.Y."/>
            <person name="Sohng J.K."/>
        </authorList>
    </citation>
    <scope>NUCLEOTIDE SEQUENCE</scope>
    <source>
        <tissue evidence="2">Leaf</tissue>
    </source>
</reference>
<feature type="compositionally biased region" description="Basic and acidic residues" evidence="1">
    <location>
        <begin position="1"/>
        <end position="18"/>
    </location>
</feature>
<name>A0A834WBY6_9FABA</name>
<accession>A0A834WBY6</accession>